<evidence type="ECO:0000313" key="1">
    <source>
        <dbReference type="EMBL" id="KAK4017453.1"/>
    </source>
</evidence>
<gene>
    <name evidence="1" type="ORF">OUZ56_032764</name>
</gene>
<comment type="caution">
    <text evidence="1">The sequence shown here is derived from an EMBL/GenBank/DDBJ whole genome shotgun (WGS) entry which is preliminary data.</text>
</comment>
<protein>
    <submittedName>
        <fullName evidence="1">Uncharacterized protein</fullName>
    </submittedName>
</protein>
<accession>A0ABQ9ZXB7</accession>
<proteinExistence type="predicted"/>
<dbReference type="EMBL" id="JAOYFB010000006">
    <property type="protein sequence ID" value="KAK4017453.1"/>
    <property type="molecule type" value="Genomic_DNA"/>
</dbReference>
<sequence>MFIPALENVMLYSGTKLTLSESAAPCGNLMQYNAISLDLRFVLTSAWFSTFRGSEIQNLVREKKRRKPGVDRLHNLSLIMHILRLIKLQCKDSRSVM</sequence>
<reference evidence="1 2" key="1">
    <citation type="journal article" date="2023" name="Nucleic Acids Res.">
        <title>The hologenome of Daphnia magna reveals possible DNA methylation and microbiome-mediated evolution of the host genome.</title>
        <authorList>
            <person name="Chaturvedi A."/>
            <person name="Li X."/>
            <person name="Dhandapani V."/>
            <person name="Marshall H."/>
            <person name="Kissane S."/>
            <person name="Cuenca-Cambronero M."/>
            <person name="Asole G."/>
            <person name="Calvet F."/>
            <person name="Ruiz-Romero M."/>
            <person name="Marangio P."/>
            <person name="Guigo R."/>
            <person name="Rago D."/>
            <person name="Mirbahai L."/>
            <person name="Eastwood N."/>
            <person name="Colbourne J.K."/>
            <person name="Zhou J."/>
            <person name="Mallon E."/>
            <person name="Orsini L."/>
        </authorList>
    </citation>
    <scope>NUCLEOTIDE SEQUENCE [LARGE SCALE GENOMIC DNA]</scope>
    <source>
        <strain evidence="1">LRV0_1</strain>
    </source>
</reference>
<keyword evidence="2" id="KW-1185">Reference proteome</keyword>
<name>A0ABQ9ZXB7_9CRUS</name>
<organism evidence="1 2">
    <name type="scientific">Daphnia magna</name>
    <dbReference type="NCBI Taxonomy" id="35525"/>
    <lineage>
        <taxon>Eukaryota</taxon>
        <taxon>Metazoa</taxon>
        <taxon>Ecdysozoa</taxon>
        <taxon>Arthropoda</taxon>
        <taxon>Crustacea</taxon>
        <taxon>Branchiopoda</taxon>
        <taxon>Diplostraca</taxon>
        <taxon>Cladocera</taxon>
        <taxon>Anomopoda</taxon>
        <taxon>Daphniidae</taxon>
        <taxon>Daphnia</taxon>
    </lineage>
</organism>
<dbReference type="Proteomes" id="UP001234178">
    <property type="component" value="Unassembled WGS sequence"/>
</dbReference>
<evidence type="ECO:0000313" key="2">
    <source>
        <dbReference type="Proteomes" id="UP001234178"/>
    </source>
</evidence>